<keyword evidence="4" id="KW-1185">Reference proteome</keyword>
<reference evidence="3" key="1">
    <citation type="submission" date="2023-03" db="EMBL/GenBank/DDBJ databases">
        <title>Massive genome expansion in bonnet fungi (Mycena s.s.) driven by repeated elements and novel gene families across ecological guilds.</title>
        <authorList>
            <consortium name="Lawrence Berkeley National Laboratory"/>
            <person name="Harder C.B."/>
            <person name="Miyauchi S."/>
            <person name="Viragh M."/>
            <person name="Kuo A."/>
            <person name="Thoen E."/>
            <person name="Andreopoulos B."/>
            <person name="Lu D."/>
            <person name="Skrede I."/>
            <person name="Drula E."/>
            <person name="Henrissat B."/>
            <person name="Morin E."/>
            <person name="Kohler A."/>
            <person name="Barry K."/>
            <person name="LaButti K."/>
            <person name="Morin E."/>
            <person name="Salamov A."/>
            <person name="Lipzen A."/>
            <person name="Mereny Z."/>
            <person name="Hegedus B."/>
            <person name="Baldrian P."/>
            <person name="Stursova M."/>
            <person name="Weitz H."/>
            <person name="Taylor A."/>
            <person name="Grigoriev I.V."/>
            <person name="Nagy L.G."/>
            <person name="Martin F."/>
            <person name="Kauserud H."/>
        </authorList>
    </citation>
    <scope>NUCLEOTIDE SEQUENCE</scope>
    <source>
        <strain evidence="3">CBHHK067</strain>
    </source>
</reference>
<dbReference type="Gene3D" id="3.40.970.10">
    <property type="entry name" value="Ribonuclease H1, N-terminal domain"/>
    <property type="match status" value="1"/>
</dbReference>
<evidence type="ECO:0000259" key="2">
    <source>
        <dbReference type="Pfam" id="PF01693"/>
    </source>
</evidence>
<gene>
    <name evidence="3" type="ORF">B0H17DRAFT_1206922</name>
</gene>
<evidence type="ECO:0000256" key="1">
    <source>
        <dbReference type="SAM" id="MobiDB-lite"/>
    </source>
</evidence>
<dbReference type="Pfam" id="PF01693">
    <property type="entry name" value="Cauli_VI"/>
    <property type="match status" value="1"/>
</dbReference>
<dbReference type="InterPro" id="IPR011320">
    <property type="entry name" value="RNase_H1_N"/>
</dbReference>
<dbReference type="InterPro" id="IPR037056">
    <property type="entry name" value="RNase_H1_N_sf"/>
</dbReference>
<dbReference type="Proteomes" id="UP001221757">
    <property type="component" value="Unassembled WGS sequence"/>
</dbReference>
<proteinExistence type="predicted"/>
<sequence length="190" mass="19546">MSSSPPTKVSSPTPEFEVAALAAELKVIAKAAVEAQSTAATPQNVAQLVAELKIIAQAAVEAQSCLANVLIAGSFVPVPSFVAGIPPTPGELAAAIPADNEVQHYWVVLRGRQPGLYRTSAAAQEQTKGVPNQVIARKTGRAEALAFYAANYPDFVKKWIQLPAPVPAPDAPAATGSTAVDKTDAAPAVV</sequence>
<accession>A0AAD7D494</accession>
<organism evidence="3 4">
    <name type="scientific">Mycena rosella</name>
    <name type="common">Pink bonnet</name>
    <name type="synonym">Agaricus rosellus</name>
    <dbReference type="NCBI Taxonomy" id="1033263"/>
    <lineage>
        <taxon>Eukaryota</taxon>
        <taxon>Fungi</taxon>
        <taxon>Dikarya</taxon>
        <taxon>Basidiomycota</taxon>
        <taxon>Agaricomycotina</taxon>
        <taxon>Agaricomycetes</taxon>
        <taxon>Agaricomycetidae</taxon>
        <taxon>Agaricales</taxon>
        <taxon>Marasmiineae</taxon>
        <taxon>Mycenaceae</taxon>
        <taxon>Mycena</taxon>
    </lineage>
</organism>
<comment type="caution">
    <text evidence="3">The sequence shown here is derived from an EMBL/GenBank/DDBJ whole genome shotgun (WGS) entry which is preliminary data.</text>
</comment>
<protein>
    <recommendedName>
        <fullName evidence="2">Ribonuclease H1 N-terminal domain-containing protein</fullName>
    </recommendedName>
</protein>
<evidence type="ECO:0000313" key="4">
    <source>
        <dbReference type="Proteomes" id="UP001221757"/>
    </source>
</evidence>
<dbReference type="EMBL" id="JARKIE010000136">
    <property type="protein sequence ID" value="KAJ7677650.1"/>
    <property type="molecule type" value="Genomic_DNA"/>
</dbReference>
<feature type="domain" description="Ribonuclease H1 N-terminal" evidence="2">
    <location>
        <begin position="105"/>
        <end position="147"/>
    </location>
</feature>
<feature type="region of interest" description="Disordered" evidence="1">
    <location>
        <begin position="170"/>
        <end position="190"/>
    </location>
</feature>
<dbReference type="InterPro" id="IPR009027">
    <property type="entry name" value="Ribosomal_bL9/RNase_H1_N"/>
</dbReference>
<evidence type="ECO:0000313" key="3">
    <source>
        <dbReference type="EMBL" id="KAJ7677650.1"/>
    </source>
</evidence>
<dbReference type="AlphaFoldDB" id="A0AAD7D494"/>
<dbReference type="SUPFAM" id="SSF55658">
    <property type="entry name" value="L9 N-domain-like"/>
    <property type="match status" value="1"/>
</dbReference>
<name>A0AAD7D494_MYCRO</name>